<dbReference type="OrthoDB" id="9804431at2"/>
<dbReference type="InterPro" id="IPR047872">
    <property type="entry name" value="EFG_IV"/>
</dbReference>
<evidence type="ECO:0000256" key="1">
    <source>
        <dbReference type="ARBA" id="ARBA00017872"/>
    </source>
</evidence>
<dbReference type="AlphaFoldDB" id="A0A098R1L7"/>
<keyword evidence="3" id="KW-0251">Elongation factor</keyword>
<dbReference type="InterPro" id="IPR000640">
    <property type="entry name" value="EFG_V-like"/>
</dbReference>
<dbReference type="InterPro" id="IPR005517">
    <property type="entry name" value="Transl_elong_EFG/EF2_IV"/>
</dbReference>
<evidence type="ECO:0000259" key="7">
    <source>
        <dbReference type="PROSITE" id="PS51722"/>
    </source>
</evidence>
<dbReference type="InterPro" id="IPR009000">
    <property type="entry name" value="Transl_B-barrel_sf"/>
</dbReference>
<feature type="domain" description="Tr-type G" evidence="7">
    <location>
        <begin position="6"/>
        <end position="282"/>
    </location>
</feature>
<gene>
    <name evidence="8" type="ORF">DC28_00090</name>
</gene>
<sequence length="695" mass="77038">MSYSTEDIRNIAVAGHGGTGKTTFVENLLFSGDQIEKSEPVESGRSVSDFTEEEIDHKMSIHTTLSHIFWKGHKINILDTPGASDFVGEVIAAFRTAESAVMLVDSQAGVEIETLKLWRRLDKRNKPRIVFVNKMDQPRADFNTVLEDIRTKLGDDKKPFIPITIPIGAGEDFRGIIDLIHMKAYMVHAPGEKERESEIPEDMRELAQEFHEAMIEAAAVGDDELMEKYLEEEDLTVDEAIRGLTEGLVDNKLTPVFCGAALLNTGVSAILDFLNIAAPSPAGIDEIYYDDEHTENHVAIHKDDFFSAFSFKTSIDQYAGKLSYIKVVTGSLRSDVDILNTREHKKERISKIYMCQGKKLEEVDELFAGDLGIIAKIASAHTNDSFCSPEKNLYYKPLQLPQPVHSIAISASTKKDQDKLAELLQKATEEDKTLNLSYNKETHETVFSGMGELHINLVLEKIKKSTKMEIQTSTPRVAFRETMTIPADAEYTHKKQTGGHGQYARVVMKFAPLPRGEQFKFANEIKGGAISRGYMPGIEKGLLEGMEEGIVAGYPVVDVEATVIDGKEHPVDSSEMAFKLAARGALREALGKGKCTLLEPIMELHVFIDEQYLGDVLSDLSSKRGRVLGQESLGGGIMEISAEVPQSELLRYSIDLRSITSGTGSFEMNFVYYNPISGKAADDVVKQAQLLNSQE</sequence>
<comment type="caution">
    <text evidence="8">The sequence shown here is derived from an EMBL/GenBank/DDBJ whole genome shotgun (WGS) entry which is preliminary data.</text>
</comment>
<dbReference type="SMART" id="SM00838">
    <property type="entry name" value="EFG_C"/>
    <property type="match status" value="1"/>
</dbReference>
<dbReference type="STRING" id="1480694.DC28_00090"/>
<evidence type="ECO:0000256" key="3">
    <source>
        <dbReference type="ARBA" id="ARBA00022768"/>
    </source>
</evidence>
<dbReference type="InterPro" id="IPR005225">
    <property type="entry name" value="Small_GTP-bd"/>
</dbReference>
<dbReference type="NCBIfam" id="TIGR00231">
    <property type="entry name" value="small_GTP"/>
    <property type="match status" value="1"/>
</dbReference>
<dbReference type="Gene3D" id="3.40.50.300">
    <property type="entry name" value="P-loop containing nucleotide triphosphate hydrolases"/>
    <property type="match status" value="1"/>
</dbReference>
<dbReference type="NCBIfam" id="NF009379">
    <property type="entry name" value="PRK12740.1-3"/>
    <property type="match status" value="1"/>
</dbReference>
<dbReference type="SUPFAM" id="SSF54211">
    <property type="entry name" value="Ribosomal protein S5 domain 2-like"/>
    <property type="match status" value="1"/>
</dbReference>
<evidence type="ECO:0000313" key="8">
    <source>
        <dbReference type="EMBL" id="KGE73681.1"/>
    </source>
</evidence>
<dbReference type="EMBL" id="JNUP01000003">
    <property type="protein sequence ID" value="KGE73681.1"/>
    <property type="molecule type" value="Genomic_DNA"/>
</dbReference>
<dbReference type="InterPro" id="IPR053905">
    <property type="entry name" value="EF-G-like_DII"/>
</dbReference>
<evidence type="ECO:0000313" key="9">
    <source>
        <dbReference type="Proteomes" id="UP000029692"/>
    </source>
</evidence>
<accession>A0A098R1L7</accession>
<dbReference type="Pfam" id="PF14492">
    <property type="entry name" value="EFG_III"/>
    <property type="match status" value="1"/>
</dbReference>
<evidence type="ECO:0000256" key="5">
    <source>
        <dbReference type="ARBA" id="ARBA00023134"/>
    </source>
</evidence>
<dbReference type="InterPro" id="IPR027417">
    <property type="entry name" value="P-loop_NTPase"/>
</dbReference>
<name>A0A098R1L7_9SPIO</name>
<keyword evidence="5" id="KW-0342">GTP-binding</keyword>
<dbReference type="FunFam" id="3.30.70.240:FF:000001">
    <property type="entry name" value="Elongation factor G"/>
    <property type="match status" value="1"/>
</dbReference>
<dbReference type="Proteomes" id="UP000029692">
    <property type="component" value="Unassembled WGS sequence"/>
</dbReference>
<dbReference type="GO" id="GO:0032790">
    <property type="term" value="P:ribosome disassembly"/>
    <property type="evidence" value="ECO:0007669"/>
    <property type="project" value="TreeGrafter"/>
</dbReference>
<dbReference type="CDD" id="cd04170">
    <property type="entry name" value="EF-G_bact"/>
    <property type="match status" value="1"/>
</dbReference>
<dbReference type="InterPro" id="IPR000795">
    <property type="entry name" value="T_Tr_GTP-bd_dom"/>
</dbReference>
<dbReference type="SUPFAM" id="SSF54980">
    <property type="entry name" value="EF-G C-terminal domain-like"/>
    <property type="match status" value="2"/>
</dbReference>
<keyword evidence="9" id="KW-1185">Reference proteome</keyword>
<dbReference type="FunFam" id="3.30.230.10:FF:000003">
    <property type="entry name" value="Elongation factor G"/>
    <property type="match status" value="1"/>
</dbReference>
<evidence type="ECO:0000256" key="6">
    <source>
        <dbReference type="ARBA" id="ARBA00024731"/>
    </source>
</evidence>
<dbReference type="Pfam" id="PF03764">
    <property type="entry name" value="EFG_IV"/>
    <property type="match status" value="1"/>
</dbReference>
<dbReference type="PANTHER" id="PTHR43261:SF6">
    <property type="entry name" value="ELONGATION FACTOR G-LIKE PROTEIN"/>
    <property type="match status" value="1"/>
</dbReference>
<dbReference type="RefSeq" id="WP_037544578.1">
    <property type="nucleotide sequence ID" value="NZ_JNUP01000003.1"/>
</dbReference>
<dbReference type="GO" id="GO:0005525">
    <property type="term" value="F:GTP binding"/>
    <property type="evidence" value="ECO:0007669"/>
    <property type="project" value="UniProtKB-KW"/>
</dbReference>
<evidence type="ECO:0000256" key="2">
    <source>
        <dbReference type="ARBA" id="ARBA00022741"/>
    </source>
</evidence>
<reference evidence="8 9" key="1">
    <citation type="submission" date="2014-05" db="EMBL/GenBank/DDBJ databases">
        <title>De novo Genome Sequence of Spirocheata sp.</title>
        <authorList>
            <person name="Shivani Y."/>
            <person name="Subhash Y."/>
            <person name="Tushar L."/>
            <person name="Sasikala C."/>
            <person name="Ramana C.V."/>
        </authorList>
    </citation>
    <scope>NUCLEOTIDE SEQUENCE [LARGE SCALE GENOMIC DNA]</scope>
    <source>
        <strain evidence="8 9">JC230</strain>
    </source>
</reference>
<keyword evidence="2" id="KW-0547">Nucleotide-binding</keyword>
<dbReference type="Gene3D" id="2.40.30.10">
    <property type="entry name" value="Translation factors"/>
    <property type="match status" value="1"/>
</dbReference>
<dbReference type="PANTHER" id="PTHR43261">
    <property type="entry name" value="TRANSLATION ELONGATION FACTOR G-RELATED"/>
    <property type="match status" value="1"/>
</dbReference>
<dbReference type="Gene3D" id="3.30.230.10">
    <property type="match status" value="1"/>
</dbReference>
<protein>
    <recommendedName>
        <fullName evidence="1">Elongation factor G</fullName>
    </recommendedName>
</protein>
<dbReference type="GO" id="GO:0003924">
    <property type="term" value="F:GTPase activity"/>
    <property type="evidence" value="ECO:0007669"/>
    <property type="project" value="InterPro"/>
</dbReference>
<dbReference type="SMART" id="SM00889">
    <property type="entry name" value="EFG_IV"/>
    <property type="match status" value="1"/>
</dbReference>
<dbReference type="InterPro" id="IPR035647">
    <property type="entry name" value="EFG_III/V"/>
</dbReference>
<dbReference type="PROSITE" id="PS51722">
    <property type="entry name" value="G_TR_2"/>
    <property type="match status" value="1"/>
</dbReference>
<dbReference type="InterPro" id="IPR020568">
    <property type="entry name" value="Ribosomal_Su5_D2-typ_SF"/>
</dbReference>
<organism evidence="8 9">
    <name type="scientific">Spirochaeta lutea</name>
    <dbReference type="NCBI Taxonomy" id="1480694"/>
    <lineage>
        <taxon>Bacteria</taxon>
        <taxon>Pseudomonadati</taxon>
        <taxon>Spirochaetota</taxon>
        <taxon>Spirochaetia</taxon>
        <taxon>Spirochaetales</taxon>
        <taxon>Spirochaetaceae</taxon>
        <taxon>Spirochaeta</taxon>
    </lineage>
</organism>
<dbReference type="eggNOG" id="COG0480">
    <property type="taxonomic scope" value="Bacteria"/>
</dbReference>
<dbReference type="SUPFAM" id="SSF52540">
    <property type="entry name" value="P-loop containing nucleoside triphosphate hydrolases"/>
    <property type="match status" value="1"/>
</dbReference>
<proteinExistence type="predicted"/>
<dbReference type="Pfam" id="PF00009">
    <property type="entry name" value="GTP_EFTU"/>
    <property type="match status" value="1"/>
</dbReference>
<dbReference type="InterPro" id="IPR014721">
    <property type="entry name" value="Ribsml_uS5_D2-typ_fold_subgr"/>
</dbReference>
<comment type="function">
    <text evidence="6">Catalyzes the GTP-dependent ribosomal translocation step during translation elongation. During this step, the ribosome changes from the pre-translocational (PRE) to the post-translocational (POST) state as the newly formed A-site-bound peptidyl-tRNA and P-site-bound deacylated tRNA move to the P and E sites, respectively. Catalyzes the coordinated movement of the two tRNA molecules, the mRNA and conformational changes in the ribosome.</text>
</comment>
<dbReference type="InterPro" id="IPR035649">
    <property type="entry name" value="EFG_V"/>
</dbReference>
<dbReference type="Pfam" id="PF22042">
    <property type="entry name" value="EF-G_D2"/>
    <property type="match status" value="1"/>
</dbReference>
<dbReference type="CDD" id="cd01434">
    <property type="entry name" value="EFG_mtEFG1_IV"/>
    <property type="match status" value="1"/>
</dbReference>
<dbReference type="CDD" id="cd03713">
    <property type="entry name" value="EFG_mtEFG_C"/>
    <property type="match status" value="1"/>
</dbReference>
<dbReference type="GO" id="GO:0003746">
    <property type="term" value="F:translation elongation factor activity"/>
    <property type="evidence" value="ECO:0007669"/>
    <property type="project" value="UniProtKB-KW"/>
</dbReference>
<dbReference type="Gene3D" id="3.30.70.870">
    <property type="entry name" value="Elongation Factor G (Translational Gtpase), domain 3"/>
    <property type="match status" value="1"/>
</dbReference>
<dbReference type="NCBIfam" id="NF009381">
    <property type="entry name" value="PRK12740.1-5"/>
    <property type="match status" value="1"/>
</dbReference>
<dbReference type="InterPro" id="IPR041095">
    <property type="entry name" value="EFG_II"/>
</dbReference>
<evidence type="ECO:0000256" key="4">
    <source>
        <dbReference type="ARBA" id="ARBA00022917"/>
    </source>
</evidence>
<dbReference type="Gene3D" id="3.30.70.240">
    <property type="match status" value="1"/>
</dbReference>
<dbReference type="Pfam" id="PF00679">
    <property type="entry name" value="EFG_C"/>
    <property type="match status" value="1"/>
</dbReference>
<keyword evidence="4" id="KW-0648">Protein biosynthesis</keyword>
<dbReference type="PRINTS" id="PR00315">
    <property type="entry name" value="ELONGATNFCT"/>
</dbReference>
<dbReference type="SUPFAM" id="SSF50447">
    <property type="entry name" value="Translation proteins"/>
    <property type="match status" value="1"/>
</dbReference>